<dbReference type="AlphaFoldDB" id="A0A0F9LMH7"/>
<evidence type="ECO:0000313" key="1">
    <source>
        <dbReference type="EMBL" id="KKM96249.1"/>
    </source>
</evidence>
<gene>
    <name evidence="1" type="ORF">LCGC14_1180010</name>
</gene>
<proteinExistence type="predicted"/>
<accession>A0A0F9LMH7</accession>
<comment type="caution">
    <text evidence="1">The sequence shown here is derived from an EMBL/GenBank/DDBJ whole genome shotgun (WGS) entry which is preliminary data.</text>
</comment>
<name>A0A0F9LMH7_9ZZZZ</name>
<sequence length="66" mass="7309">MALVRVSEELLRQVLFGDALCKITDAFGVDSEGNFTFEIEGPDVPDSKEVTAVITERRTTIEFKSS</sequence>
<organism evidence="1">
    <name type="scientific">marine sediment metagenome</name>
    <dbReference type="NCBI Taxonomy" id="412755"/>
    <lineage>
        <taxon>unclassified sequences</taxon>
        <taxon>metagenomes</taxon>
        <taxon>ecological metagenomes</taxon>
    </lineage>
</organism>
<dbReference type="EMBL" id="LAZR01005905">
    <property type="protein sequence ID" value="KKM96249.1"/>
    <property type="molecule type" value="Genomic_DNA"/>
</dbReference>
<reference evidence="1" key="1">
    <citation type="journal article" date="2015" name="Nature">
        <title>Complex archaea that bridge the gap between prokaryotes and eukaryotes.</title>
        <authorList>
            <person name="Spang A."/>
            <person name="Saw J.H."/>
            <person name="Jorgensen S.L."/>
            <person name="Zaremba-Niedzwiedzka K."/>
            <person name="Martijn J."/>
            <person name="Lind A.E."/>
            <person name="van Eijk R."/>
            <person name="Schleper C."/>
            <person name="Guy L."/>
            <person name="Ettema T.J."/>
        </authorList>
    </citation>
    <scope>NUCLEOTIDE SEQUENCE</scope>
</reference>
<protein>
    <submittedName>
        <fullName evidence="1">Uncharacterized protein</fullName>
    </submittedName>
</protein>